<evidence type="ECO:0000259" key="5">
    <source>
        <dbReference type="Pfam" id="PF13649"/>
    </source>
</evidence>
<keyword evidence="1" id="KW-0285">Flavoprotein</keyword>
<feature type="domain" description="Methyltransferase" evidence="5">
    <location>
        <begin position="371"/>
        <end position="466"/>
    </location>
</feature>
<dbReference type="Pfam" id="PF13649">
    <property type="entry name" value="Methyltransf_25"/>
    <property type="match status" value="1"/>
</dbReference>
<keyword evidence="2" id="KW-0560">Oxidoreductase</keyword>
<dbReference type="RefSeq" id="WP_155349321.1">
    <property type="nucleotide sequence ID" value="NZ_BAAAHM010000040.1"/>
</dbReference>
<name>A0A5M3Y190_9ACTN</name>
<gene>
    <name evidence="6" type="ORF">Aple_073870</name>
</gene>
<evidence type="ECO:0000313" key="6">
    <source>
        <dbReference type="EMBL" id="GES24488.1"/>
    </source>
</evidence>
<feature type="domain" description="FAD/NAD(P)-binding" evidence="4">
    <location>
        <begin position="11"/>
        <end position="294"/>
    </location>
</feature>
<dbReference type="InterPro" id="IPR029063">
    <property type="entry name" value="SAM-dependent_MTases_sf"/>
</dbReference>
<comment type="catalytic activity">
    <reaction evidence="3">
        <text>[thioredoxin]-dithiol + NADP(+) = [thioredoxin]-disulfide + NADPH + H(+)</text>
        <dbReference type="Rhea" id="RHEA:20345"/>
        <dbReference type="Rhea" id="RHEA-COMP:10698"/>
        <dbReference type="Rhea" id="RHEA-COMP:10700"/>
        <dbReference type="ChEBI" id="CHEBI:15378"/>
        <dbReference type="ChEBI" id="CHEBI:29950"/>
        <dbReference type="ChEBI" id="CHEBI:50058"/>
        <dbReference type="ChEBI" id="CHEBI:57783"/>
        <dbReference type="ChEBI" id="CHEBI:58349"/>
        <dbReference type="EC" id="1.8.1.9"/>
    </reaction>
</comment>
<dbReference type="InterPro" id="IPR041698">
    <property type="entry name" value="Methyltransf_25"/>
</dbReference>
<protein>
    <submittedName>
        <fullName evidence="6">Methyltransferase</fullName>
    </submittedName>
</protein>
<keyword evidence="6" id="KW-0489">Methyltransferase</keyword>
<dbReference type="Gene3D" id="3.50.50.60">
    <property type="entry name" value="FAD/NAD(P)-binding domain"/>
    <property type="match status" value="2"/>
</dbReference>
<dbReference type="PRINTS" id="PR00469">
    <property type="entry name" value="PNDRDTASEII"/>
</dbReference>
<dbReference type="SUPFAM" id="SSF53335">
    <property type="entry name" value="S-adenosyl-L-methionine-dependent methyltransferases"/>
    <property type="match status" value="1"/>
</dbReference>
<dbReference type="Pfam" id="PF07992">
    <property type="entry name" value="Pyr_redox_2"/>
    <property type="match status" value="1"/>
</dbReference>
<dbReference type="InterPro" id="IPR023753">
    <property type="entry name" value="FAD/NAD-binding_dom"/>
</dbReference>
<evidence type="ECO:0000313" key="7">
    <source>
        <dbReference type="Proteomes" id="UP000377595"/>
    </source>
</evidence>
<dbReference type="PANTHER" id="PTHR48105">
    <property type="entry name" value="THIOREDOXIN REDUCTASE 1-RELATED-RELATED"/>
    <property type="match status" value="1"/>
</dbReference>
<evidence type="ECO:0000259" key="4">
    <source>
        <dbReference type="Pfam" id="PF07992"/>
    </source>
</evidence>
<keyword evidence="6" id="KW-0808">Transferase</keyword>
<keyword evidence="7" id="KW-1185">Reference proteome</keyword>
<dbReference type="PRINTS" id="PR00368">
    <property type="entry name" value="FADPNR"/>
</dbReference>
<reference evidence="6 7" key="1">
    <citation type="submission" date="2019-10" db="EMBL/GenBank/DDBJ databases">
        <title>Whole genome shotgun sequence of Acrocarpospora pleiomorpha NBRC 16267.</title>
        <authorList>
            <person name="Ichikawa N."/>
            <person name="Kimura A."/>
            <person name="Kitahashi Y."/>
            <person name="Komaki H."/>
            <person name="Oguchi A."/>
        </authorList>
    </citation>
    <scope>NUCLEOTIDE SEQUENCE [LARGE SCALE GENOMIC DNA]</scope>
    <source>
        <strain evidence="6 7">NBRC 16267</strain>
    </source>
</reference>
<dbReference type="AlphaFoldDB" id="A0A5M3Y190"/>
<accession>A0A5M3Y190</accession>
<dbReference type="Proteomes" id="UP000377595">
    <property type="component" value="Unassembled WGS sequence"/>
</dbReference>
<evidence type="ECO:0000256" key="3">
    <source>
        <dbReference type="ARBA" id="ARBA00048132"/>
    </source>
</evidence>
<dbReference type="GO" id="GO:0032259">
    <property type="term" value="P:methylation"/>
    <property type="evidence" value="ECO:0007669"/>
    <property type="project" value="UniProtKB-KW"/>
</dbReference>
<dbReference type="CDD" id="cd02440">
    <property type="entry name" value="AdoMet_MTases"/>
    <property type="match status" value="1"/>
</dbReference>
<dbReference type="EMBL" id="BLAF01000052">
    <property type="protein sequence ID" value="GES24488.1"/>
    <property type="molecule type" value="Genomic_DNA"/>
</dbReference>
<proteinExistence type="predicted"/>
<evidence type="ECO:0000256" key="2">
    <source>
        <dbReference type="ARBA" id="ARBA00023002"/>
    </source>
</evidence>
<evidence type="ECO:0000256" key="1">
    <source>
        <dbReference type="ARBA" id="ARBA00022630"/>
    </source>
</evidence>
<dbReference type="GO" id="GO:0008168">
    <property type="term" value="F:methyltransferase activity"/>
    <property type="evidence" value="ECO:0007669"/>
    <property type="project" value="UniProtKB-KW"/>
</dbReference>
<dbReference type="Gene3D" id="3.40.50.150">
    <property type="entry name" value="Vaccinia Virus protein VP39"/>
    <property type="match status" value="1"/>
</dbReference>
<sequence>MTQAEQLGQRFDVAVIGGGAAGLSAAVVLGRARRSVVVIDAGAPRNAPASGVHGFLSLDGISPAELIETGRKEVEHYGGLVVHGEAQSARRTADGFEVVFDESRVVSARRLLVTTGLVDELPDIRGVRQRWGRDVVHCPYCHGWEIRDQAVGVLGTGAAAMHQTLLFRQLTSDLVLFTHTAPALTEEQAEQLAASGVRVVTGLVDSVEVADDRITGVRLSDGTFVARQAVVVAPQFVASSQVLATLGLHATPHPSGHGVFVAADPTGLTEVPGVWVAGNVTNLMAQVVTAAAEGVSAAAAINADLITEDTQHAVTAYRTMHAVGHDHPDVSVMFTQEFWDERYSSSDRIWSGNANPHLVAVATDLAPATALDVGSGEGADAIWLAAQGWRVTGVDVSRVALDRAAKQAAEAGAEIAGRITWQQADVLAWDPAPLRFDLVSAQFMHLPRPELESLHRRLAAAVRPGGTLLIVGHDLETSIGRHHFPDLLFTADQVAATLDPDDWHIVTATPERQVVDPDGQSITIRDAVLRAVRRH</sequence>
<dbReference type="OrthoDB" id="9786503at2"/>
<dbReference type="GO" id="GO:0004791">
    <property type="term" value="F:thioredoxin-disulfide reductase (NADPH) activity"/>
    <property type="evidence" value="ECO:0007669"/>
    <property type="project" value="UniProtKB-EC"/>
</dbReference>
<dbReference type="SUPFAM" id="SSF51905">
    <property type="entry name" value="FAD/NAD(P)-binding domain"/>
    <property type="match status" value="1"/>
</dbReference>
<comment type="caution">
    <text evidence="6">The sequence shown here is derived from an EMBL/GenBank/DDBJ whole genome shotgun (WGS) entry which is preliminary data.</text>
</comment>
<dbReference type="InterPro" id="IPR050097">
    <property type="entry name" value="Ferredoxin-NADP_redctase_2"/>
</dbReference>
<organism evidence="6 7">
    <name type="scientific">Acrocarpospora pleiomorpha</name>
    <dbReference type="NCBI Taxonomy" id="90975"/>
    <lineage>
        <taxon>Bacteria</taxon>
        <taxon>Bacillati</taxon>
        <taxon>Actinomycetota</taxon>
        <taxon>Actinomycetes</taxon>
        <taxon>Streptosporangiales</taxon>
        <taxon>Streptosporangiaceae</taxon>
        <taxon>Acrocarpospora</taxon>
    </lineage>
</organism>
<dbReference type="InterPro" id="IPR036188">
    <property type="entry name" value="FAD/NAD-bd_sf"/>
</dbReference>